<evidence type="ECO:0000313" key="5">
    <source>
        <dbReference type="Proteomes" id="UP000214720"/>
    </source>
</evidence>
<evidence type="ECO:0000313" key="4">
    <source>
        <dbReference type="EMBL" id="OXC74744.1"/>
    </source>
</evidence>
<dbReference type="Gene3D" id="1.10.287.470">
    <property type="entry name" value="Helix hairpin bin"/>
    <property type="match status" value="1"/>
</dbReference>
<dbReference type="PANTHER" id="PTHR32347">
    <property type="entry name" value="EFFLUX SYSTEM COMPONENT YKNX-RELATED"/>
    <property type="match status" value="1"/>
</dbReference>
<dbReference type="NCBIfam" id="TIGR01965">
    <property type="entry name" value="VCBS_repeat"/>
    <property type="match status" value="1"/>
</dbReference>
<evidence type="ECO:0000256" key="1">
    <source>
        <dbReference type="ARBA" id="ARBA00004196"/>
    </source>
</evidence>
<dbReference type="GO" id="GO:0030313">
    <property type="term" value="C:cell envelope"/>
    <property type="evidence" value="ECO:0007669"/>
    <property type="project" value="UniProtKB-SubCell"/>
</dbReference>
<dbReference type="Gene3D" id="2.40.50.100">
    <property type="match status" value="1"/>
</dbReference>
<proteinExistence type="predicted"/>
<sequence length="361" mass="39602">MRNKIIFVLSITGILAALVGAYLFGITRKAEPPVFAPTSNPYATAIYADGIVESEQGGGENINIYPEVSGPITQVLVHEGQQVSAGTPLMSIDASVQRATTQQLRAQSEAALVVLHELKAEPRKETLAVVTAQVDQAQSNLKASRDQYDKRLASYNFDKRSISKDVVDTAQDAVAQAQTALEVARKQFELTRAGAWSYDISNQQKQYEALTQSYNASYALLLKYSIRAQANGIVLAINGGTGSYVSSQGVYDAYTQGLDPLVVMGTPQDYLSVRCYIDEILVSRLPAPEHIKAELSVRGTSTKVPLEFVRVQPYVSPKIELSNQREEKVDLRVLPVIFRFKKTDLPMIYPGLLVDVFIGPK</sequence>
<protein>
    <submittedName>
        <fullName evidence="4">Membrane protein</fullName>
    </submittedName>
</protein>
<dbReference type="EMBL" id="MTHB01000205">
    <property type="protein sequence ID" value="OXC74744.1"/>
    <property type="molecule type" value="Genomic_DNA"/>
</dbReference>
<accession>A0A226WU85</accession>
<dbReference type="OrthoDB" id="9785187at2"/>
<dbReference type="SUPFAM" id="SSF111369">
    <property type="entry name" value="HlyD-like secretion proteins"/>
    <property type="match status" value="1"/>
</dbReference>
<dbReference type="RefSeq" id="WP_089163746.1">
    <property type="nucleotide sequence ID" value="NZ_MTHB01000205.1"/>
</dbReference>
<dbReference type="Proteomes" id="UP000214720">
    <property type="component" value="Unassembled WGS sequence"/>
</dbReference>
<reference evidence="5" key="1">
    <citation type="submission" date="2017-01" db="EMBL/GenBank/DDBJ databases">
        <title>Genome Analysis of Deinococcus marmoris KOPRI26562.</title>
        <authorList>
            <person name="Kim J.H."/>
            <person name="Oh H.-M."/>
        </authorList>
    </citation>
    <scope>NUCLEOTIDE SEQUENCE [LARGE SCALE GENOMIC DNA]</scope>
    <source>
        <strain evidence="5">PAMC 26633</strain>
    </source>
</reference>
<organism evidence="4 5">
    <name type="scientific">Caballeronia sordidicola</name>
    <name type="common">Burkholderia sordidicola</name>
    <dbReference type="NCBI Taxonomy" id="196367"/>
    <lineage>
        <taxon>Bacteria</taxon>
        <taxon>Pseudomonadati</taxon>
        <taxon>Pseudomonadota</taxon>
        <taxon>Betaproteobacteria</taxon>
        <taxon>Burkholderiales</taxon>
        <taxon>Burkholderiaceae</taxon>
        <taxon>Caballeronia</taxon>
    </lineage>
</organism>
<dbReference type="InterPro" id="IPR010221">
    <property type="entry name" value="VCBS_dom"/>
</dbReference>
<dbReference type="InterPro" id="IPR050465">
    <property type="entry name" value="UPF0194_transport"/>
</dbReference>
<dbReference type="AlphaFoldDB" id="A0A226WU85"/>
<evidence type="ECO:0000256" key="3">
    <source>
        <dbReference type="SAM" id="Coils"/>
    </source>
</evidence>
<comment type="subcellular location">
    <subcellularLocation>
        <location evidence="1">Cell envelope</location>
    </subcellularLocation>
</comment>
<evidence type="ECO:0000256" key="2">
    <source>
        <dbReference type="ARBA" id="ARBA00023054"/>
    </source>
</evidence>
<feature type="coiled-coil region" evidence="3">
    <location>
        <begin position="127"/>
        <end position="187"/>
    </location>
</feature>
<keyword evidence="2 3" id="KW-0175">Coiled coil</keyword>
<name>A0A226WU85_CABSO</name>
<comment type="caution">
    <text evidence="4">The sequence shown here is derived from an EMBL/GenBank/DDBJ whole genome shotgun (WGS) entry which is preliminary data.</text>
</comment>
<gene>
    <name evidence="4" type="ORF">BSU04_30375</name>
</gene>
<dbReference type="PANTHER" id="PTHR32347:SF23">
    <property type="entry name" value="BLL5650 PROTEIN"/>
    <property type="match status" value="1"/>
</dbReference>